<keyword evidence="17" id="KW-1185">Reference proteome</keyword>
<dbReference type="InterPro" id="IPR001126">
    <property type="entry name" value="UmuC"/>
</dbReference>
<evidence type="ECO:0000259" key="13">
    <source>
        <dbReference type="PROSITE" id="PS50172"/>
    </source>
</evidence>
<gene>
    <name evidence="15" type="ORF">DME_LOCUS2393</name>
</gene>
<dbReference type="PROSITE" id="PS50172">
    <property type="entry name" value="BRCT"/>
    <property type="match status" value="1"/>
</dbReference>
<dbReference type="InterPro" id="IPR001357">
    <property type="entry name" value="BRCT_dom"/>
</dbReference>
<evidence type="ECO:0000256" key="1">
    <source>
        <dbReference type="ARBA" id="ARBA00004123"/>
    </source>
</evidence>
<keyword evidence="6" id="KW-0548">Nucleotidyltransferase</keyword>
<dbReference type="OrthoDB" id="427711at2759"/>
<evidence type="ECO:0000259" key="14">
    <source>
        <dbReference type="PROSITE" id="PS50173"/>
    </source>
</evidence>
<dbReference type="Gene3D" id="6.10.250.1490">
    <property type="match status" value="1"/>
</dbReference>
<keyword evidence="11" id="KW-0234">DNA repair</keyword>
<dbReference type="Gene3D" id="1.10.150.20">
    <property type="entry name" value="5' to 3' exonuclease, C-terminal subdomain"/>
    <property type="match status" value="1"/>
</dbReference>
<keyword evidence="7" id="KW-0479">Metal-binding</keyword>
<dbReference type="Gene3D" id="3.30.70.270">
    <property type="match status" value="1"/>
</dbReference>
<dbReference type="GO" id="GO:0042276">
    <property type="term" value="P:error-prone translesion synthesis"/>
    <property type="evidence" value="ECO:0007669"/>
    <property type="project" value="TreeGrafter"/>
</dbReference>
<dbReference type="InterPro" id="IPR043128">
    <property type="entry name" value="Rev_trsase/Diguanyl_cyclase"/>
</dbReference>
<dbReference type="Gene3D" id="3.40.1170.60">
    <property type="match status" value="1"/>
</dbReference>
<evidence type="ECO:0000256" key="11">
    <source>
        <dbReference type="ARBA" id="ARBA00023204"/>
    </source>
</evidence>
<dbReference type="PANTHER" id="PTHR45990">
    <property type="entry name" value="DNA REPAIR PROTEIN REV1"/>
    <property type="match status" value="1"/>
</dbReference>
<dbReference type="GO" id="GO:0070987">
    <property type="term" value="P:error-free translesion synthesis"/>
    <property type="evidence" value="ECO:0007669"/>
    <property type="project" value="TreeGrafter"/>
</dbReference>
<keyword evidence="12" id="KW-0539">Nucleus</keyword>
<dbReference type="SUPFAM" id="SSF100879">
    <property type="entry name" value="Lesion bypass DNA polymerase (Y-family), little finger domain"/>
    <property type="match status" value="1"/>
</dbReference>
<dbReference type="STRING" id="318479.A0A0N4UKV2"/>
<evidence type="ECO:0000256" key="8">
    <source>
        <dbReference type="ARBA" id="ARBA00022763"/>
    </source>
</evidence>
<dbReference type="Pfam" id="PF00817">
    <property type="entry name" value="IMS"/>
    <property type="match status" value="1"/>
</dbReference>
<evidence type="ECO:0000256" key="5">
    <source>
        <dbReference type="ARBA" id="ARBA00022679"/>
    </source>
</evidence>
<dbReference type="EMBL" id="UYYG01000058">
    <property type="protein sequence ID" value="VDN52420.1"/>
    <property type="molecule type" value="Genomic_DNA"/>
</dbReference>
<name>A0A0N4UKV2_DRAME</name>
<keyword evidence="8" id="KW-0227">DNA damage</keyword>
<evidence type="ECO:0000256" key="7">
    <source>
        <dbReference type="ARBA" id="ARBA00022723"/>
    </source>
</evidence>
<reference evidence="18" key="1">
    <citation type="submission" date="2017-02" db="UniProtKB">
        <authorList>
            <consortium name="WormBaseParasite"/>
        </authorList>
    </citation>
    <scope>IDENTIFICATION</scope>
</reference>
<sequence>MVTQYGTTTYTVATHVANSKISKLRKNEKIIHPRWVTESIEVGHKLDEKNYLLFQNGSVLKNSASKWNRRSENAPNAANDPDFIKNFYERSRLHLISTLAQDMKLFVNDLRTKSNNEFPSRNRLLHLATTEFTNIPSETICHLDMDCFFVSVALISRPDLIGKPVAITHSRGVNESAGMSEVASCSYEARLCGVRNGCFVRDAKLRCPNLTCLPYQFDEYRRLSKLIYTIITRYTNDIRAVSCDEMYIDLRSFCLETGVLDVNAIVSTIREEIFEETKCHASVGIGSSMLLARLATRHAKPNGQFMVKQSEINDFIKNERISSLPGIGYSIQARIKESYGNMQTCEDLQKIPLNQLQELFGKKTGAQIYNFCRGIDCDRNFFEYSERKSVSCDINYGIRFKEEEELTKFLLSIALELEKKLDVIGVLASAVTIRLLIRSSDAPEEPEKFMGHGLCNVVTRSSLFSKPTSSASLIMEESKKIIKVLNPVISDLRGIGVQLTKLAKNSDIQKGNKGEFTLTQYFNVRSRKSLMRDLSKKKTVHFKEAARKGGSINKEPKYTIENASISGKQYYGFGSCNIYSKSVQIFESPKESEIAPLISFFYYQLKNGHISNVTGIFKFLERKALQQSLEWIVICLIVCNI</sequence>
<dbReference type="Pfam" id="PF11799">
    <property type="entry name" value="IMS_C"/>
    <property type="match status" value="1"/>
</dbReference>
<dbReference type="SUPFAM" id="SSF52113">
    <property type="entry name" value="BRCT domain"/>
    <property type="match status" value="1"/>
</dbReference>
<evidence type="ECO:0000256" key="2">
    <source>
        <dbReference type="ARBA" id="ARBA00010945"/>
    </source>
</evidence>
<dbReference type="FunFam" id="3.30.1490.100:FF:000001">
    <property type="entry name" value="DNA repair protein REV1"/>
    <property type="match status" value="1"/>
</dbReference>
<dbReference type="InterPro" id="IPR017961">
    <property type="entry name" value="DNA_pol_Y-fam_little_finger"/>
</dbReference>
<dbReference type="GO" id="GO:0006281">
    <property type="term" value="P:DNA repair"/>
    <property type="evidence" value="ECO:0007669"/>
    <property type="project" value="UniProtKB-KW"/>
</dbReference>
<evidence type="ECO:0000256" key="9">
    <source>
        <dbReference type="ARBA" id="ARBA00022842"/>
    </source>
</evidence>
<evidence type="ECO:0000256" key="10">
    <source>
        <dbReference type="ARBA" id="ARBA00023125"/>
    </source>
</evidence>
<proteinExistence type="inferred from homology"/>
<dbReference type="GO" id="GO:0017125">
    <property type="term" value="F:deoxycytidyl transferase activity"/>
    <property type="evidence" value="ECO:0007669"/>
    <property type="project" value="TreeGrafter"/>
</dbReference>
<dbReference type="InterPro" id="IPR036775">
    <property type="entry name" value="DNA_pol_Y-fam_lit_finger_sf"/>
</dbReference>
<evidence type="ECO:0000256" key="4">
    <source>
        <dbReference type="ARBA" id="ARBA00022634"/>
    </source>
</evidence>
<keyword evidence="4" id="KW-0237">DNA synthesis</keyword>
<dbReference type="Gene3D" id="3.40.50.10190">
    <property type="entry name" value="BRCT domain"/>
    <property type="match status" value="1"/>
</dbReference>
<comment type="subcellular location">
    <subcellularLocation>
        <location evidence="1">Nucleus</location>
    </subcellularLocation>
</comment>
<dbReference type="CDD" id="cd01701">
    <property type="entry name" value="PolY_Rev1"/>
    <property type="match status" value="1"/>
</dbReference>
<dbReference type="SUPFAM" id="SSF56672">
    <property type="entry name" value="DNA/RNA polymerases"/>
    <property type="match status" value="1"/>
</dbReference>
<keyword evidence="9" id="KW-0460">Magnesium</keyword>
<dbReference type="WBParaSite" id="DME_0000838701-mRNA-1">
    <property type="protein sequence ID" value="DME_0000838701-mRNA-1"/>
    <property type="gene ID" value="DME_0000838701"/>
</dbReference>
<keyword evidence="5" id="KW-0808">Transferase</keyword>
<evidence type="ECO:0000313" key="18">
    <source>
        <dbReference type="WBParaSite" id="DME_0000838701-mRNA-1"/>
    </source>
</evidence>
<evidence type="ECO:0000256" key="3">
    <source>
        <dbReference type="ARBA" id="ARBA00020399"/>
    </source>
</evidence>
<protein>
    <recommendedName>
        <fullName evidence="3">DNA repair protein REV1</fullName>
    </recommendedName>
</protein>
<evidence type="ECO:0000313" key="17">
    <source>
        <dbReference type="Proteomes" id="UP000274756"/>
    </source>
</evidence>
<feature type="domain" description="UmuC" evidence="14">
    <location>
        <begin position="140"/>
        <end position="328"/>
    </location>
</feature>
<evidence type="ECO:0000256" key="6">
    <source>
        <dbReference type="ARBA" id="ARBA00022695"/>
    </source>
</evidence>
<dbReference type="GO" id="GO:0046872">
    <property type="term" value="F:metal ion binding"/>
    <property type="evidence" value="ECO:0007669"/>
    <property type="project" value="UniProtKB-KW"/>
</dbReference>
<feature type="domain" description="BRCT" evidence="13">
    <location>
        <begin position="1"/>
        <end position="53"/>
    </location>
</feature>
<dbReference type="InterPro" id="IPR043502">
    <property type="entry name" value="DNA/RNA_pol_sf"/>
</dbReference>
<keyword evidence="10" id="KW-0238">DNA-binding</keyword>
<evidence type="ECO:0000256" key="12">
    <source>
        <dbReference type="ARBA" id="ARBA00023242"/>
    </source>
</evidence>
<evidence type="ECO:0000313" key="16">
    <source>
        <dbReference type="Proteomes" id="UP000038040"/>
    </source>
</evidence>
<dbReference type="GO" id="GO:0003684">
    <property type="term" value="F:damaged DNA binding"/>
    <property type="evidence" value="ECO:0007669"/>
    <property type="project" value="InterPro"/>
</dbReference>
<dbReference type="Pfam" id="PF21999">
    <property type="entry name" value="IMS_HHH_1"/>
    <property type="match status" value="1"/>
</dbReference>
<dbReference type="GO" id="GO:0005634">
    <property type="term" value="C:nucleus"/>
    <property type="evidence" value="ECO:0007669"/>
    <property type="project" value="UniProtKB-SubCell"/>
</dbReference>
<dbReference type="GO" id="GO:0003887">
    <property type="term" value="F:DNA-directed DNA polymerase activity"/>
    <property type="evidence" value="ECO:0007669"/>
    <property type="project" value="InterPro"/>
</dbReference>
<reference evidence="15 17" key="2">
    <citation type="submission" date="2018-11" db="EMBL/GenBank/DDBJ databases">
        <authorList>
            <consortium name="Pathogen Informatics"/>
        </authorList>
    </citation>
    <scope>NUCLEOTIDE SEQUENCE [LARGE SCALE GENOMIC DNA]</scope>
</reference>
<dbReference type="Gene3D" id="3.30.1490.100">
    <property type="entry name" value="DNA polymerase, Y-family, little finger domain"/>
    <property type="match status" value="1"/>
</dbReference>
<dbReference type="InterPro" id="IPR036420">
    <property type="entry name" value="BRCT_dom_sf"/>
</dbReference>
<comment type="similarity">
    <text evidence="2">Belongs to the DNA polymerase type-Y family.</text>
</comment>
<dbReference type="Proteomes" id="UP000038040">
    <property type="component" value="Unplaced"/>
</dbReference>
<organism evidence="16 18">
    <name type="scientific">Dracunculus medinensis</name>
    <name type="common">Guinea worm</name>
    <dbReference type="NCBI Taxonomy" id="318479"/>
    <lineage>
        <taxon>Eukaryota</taxon>
        <taxon>Metazoa</taxon>
        <taxon>Ecdysozoa</taxon>
        <taxon>Nematoda</taxon>
        <taxon>Chromadorea</taxon>
        <taxon>Rhabditida</taxon>
        <taxon>Spirurina</taxon>
        <taxon>Dracunculoidea</taxon>
        <taxon>Dracunculidae</taxon>
        <taxon>Dracunculus</taxon>
    </lineage>
</organism>
<dbReference type="PANTHER" id="PTHR45990:SF1">
    <property type="entry name" value="DNA REPAIR PROTEIN REV1"/>
    <property type="match status" value="1"/>
</dbReference>
<dbReference type="InterPro" id="IPR053848">
    <property type="entry name" value="IMS_HHH_1"/>
</dbReference>
<evidence type="ECO:0000313" key="15">
    <source>
        <dbReference type="EMBL" id="VDN52420.1"/>
    </source>
</evidence>
<dbReference type="PROSITE" id="PS50173">
    <property type="entry name" value="UMUC"/>
    <property type="match status" value="1"/>
</dbReference>
<dbReference type="AlphaFoldDB" id="A0A0N4UKV2"/>
<dbReference type="Proteomes" id="UP000274756">
    <property type="component" value="Unassembled WGS sequence"/>
</dbReference>
<accession>A0A0N4UKV2</accession>